<dbReference type="Proteomes" id="UP000028880">
    <property type="component" value="Unassembled WGS sequence"/>
</dbReference>
<dbReference type="eggNOG" id="ENOG502Z7TF">
    <property type="taxonomic scope" value="Bacteria"/>
</dbReference>
<dbReference type="Proteomes" id="UP000193710">
    <property type="component" value="Unassembled WGS sequence"/>
</dbReference>
<evidence type="ECO:0000313" key="2">
    <source>
        <dbReference type="EMBL" id="CDO87982.1"/>
    </source>
</evidence>
<keyword evidence="4" id="KW-1185">Reference proteome</keyword>
<dbReference type="InterPro" id="IPR037473">
    <property type="entry name" value="Lcp-like"/>
</dbReference>
<dbReference type="HOGENOM" id="CLU_049598_1_0_11"/>
<dbReference type="AlphaFoldDB" id="A0A024JX98"/>
<evidence type="ECO:0000313" key="3">
    <source>
        <dbReference type="EMBL" id="ORX00822.1"/>
    </source>
</evidence>
<dbReference type="PANTHER" id="PTHR37539:SF1">
    <property type="entry name" value="ER-BOUND OXYGENASE MPAB_MPAB'_RUBBER OXYGENASE CATALYTIC DOMAIN-CONTAINING PROTEIN"/>
    <property type="match status" value="1"/>
</dbReference>
<gene>
    <name evidence="2" type="primary">lcp</name>
    <name evidence="3" type="ORF">AWC29_02465</name>
    <name evidence="2" type="ORF">BN973_02340</name>
</gene>
<reference evidence="2" key="2">
    <citation type="submission" date="2014-04" db="EMBL/GenBank/DDBJ databases">
        <authorList>
            <person name="Urmite Genomes U."/>
        </authorList>
    </citation>
    <scope>NUCLEOTIDE SEQUENCE</scope>
    <source>
        <strain evidence="2">DSM 44626</strain>
    </source>
</reference>
<dbReference type="STRING" id="47839.BN973_02340"/>
<dbReference type="GO" id="GO:0016491">
    <property type="term" value="F:oxidoreductase activity"/>
    <property type="evidence" value="ECO:0007669"/>
    <property type="project" value="InterPro"/>
</dbReference>
<reference evidence="3 4" key="3">
    <citation type="submission" date="2016-01" db="EMBL/GenBank/DDBJ databases">
        <title>The new phylogeny of the genus Mycobacterium.</title>
        <authorList>
            <person name="Tarcisio F."/>
            <person name="Conor M."/>
            <person name="Antonella G."/>
            <person name="Elisabetta G."/>
            <person name="Giulia F.S."/>
            <person name="Sara T."/>
            <person name="Anna F."/>
            <person name="Clotilde B."/>
            <person name="Roberto B."/>
            <person name="Veronica D.S."/>
            <person name="Fabio R."/>
            <person name="Monica P."/>
            <person name="Olivier J."/>
            <person name="Enrico T."/>
            <person name="Nicola S."/>
        </authorList>
    </citation>
    <scope>NUCLEOTIDE SEQUENCE [LARGE SCALE GENOMIC DNA]</scope>
    <source>
        <strain evidence="3 4">DSM 44626</strain>
    </source>
</reference>
<dbReference type="EMBL" id="HG964446">
    <property type="protein sequence ID" value="CDO87982.1"/>
    <property type="molecule type" value="Genomic_DNA"/>
</dbReference>
<dbReference type="EMBL" id="LQPY01000034">
    <property type="protein sequence ID" value="ORX00822.1"/>
    <property type="molecule type" value="Genomic_DNA"/>
</dbReference>
<organism evidence="2">
    <name type="scientific">Mycobacterium triplex</name>
    <dbReference type="NCBI Taxonomy" id="47839"/>
    <lineage>
        <taxon>Bacteria</taxon>
        <taxon>Bacillati</taxon>
        <taxon>Actinomycetota</taxon>
        <taxon>Actinomycetes</taxon>
        <taxon>Mycobacteriales</taxon>
        <taxon>Mycobacteriaceae</taxon>
        <taxon>Mycobacterium</taxon>
        <taxon>Mycobacterium simiae complex</taxon>
    </lineage>
</organism>
<dbReference type="InterPro" id="IPR018713">
    <property type="entry name" value="MPAB/Lcp_cat_dom"/>
</dbReference>
<reference evidence="2" key="1">
    <citation type="journal article" date="2014" name="Genome Announc.">
        <title>Draft Genome Sequence of Mycobacterium triplex DSM 44626.</title>
        <authorList>
            <person name="Sassi M."/>
            <person name="Croce O."/>
            <person name="Robert C."/>
            <person name="Raoult D."/>
            <person name="Drancourt M."/>
        </authorList>
    </citation>
    <scope>NUCLEOTIDE SEQUENCE [LARGE SCALE GENOMIC DNA]</scope>
    <source>
        <strain evidence="2">DSM 44626</strain>
    </source>
</reference>
<accession>A0A024JX98</accession>
<proteinExistence type="predicted"/>
<feature type="domain" description="ER-bound oxygenase mpaB/mpaB'/Rubber oxygenase catalytic" evidence="1">
    <location>
        <begin position="125"/>
        <end position="310"/>
    </location>
</feature>
<evidence type="ECO:0000259" key="1">
    <source>
        <dbReference type="Pfam" id="PF09995"/>
    </source>
</evidence>
<name>A0A024JX98_9MYCO</name>
<dbReference type="Pfam" id="PF09995">
    <property type="entry name" value="MPAB_Lcp_cat"/>
    <property type="match status" value="1"/>
</dbReference>
<dbReference type="PANTHER" id="PTHR37539">
    <property type="entry name" value="SECRETED PROTEIN-RELATED"/>
    <property type="match status" value="1"/>
</dbReference>
<evidence type="ECO:0000313" key="4">
    <source>
        <dbReference type="Proteomes" id="UP000193710"/>
    </source>
</evidence>
<protein>
    <submittedName>
        <fullName evidence="2">Latex clearing protein</fullName>
    </submittedName>
</protein>
<sequence>MARAKRDIGLTNAKLDEMRQKGDPVADRAVEAVFNRNGVSAVNAVMRTLVRVDQPVPAELPPEVQQYLQETVDLPEWADMGKIERGQQLFEVFGFQITLCLFCASLPSSYAAAKAVKVLYLTAQLDTNARRRVLETGQFLIDVLSAGSLDEDGKGRRTIQKIRLMHAAVRLLIKERGKQQPKLWHRDWGTPINQEDLLATLLVFWFVVGEPMRRLGVEVPCEDQDAYLHLWNVIGHQLGVCDELLVFDVAQANALVDLIRSRHFKASPEGHDMTRALLVLLDQLTPFHRFDDTIPPLIRHLIGDKTADLLLVPRSDLGGEVRRIERISNWFYVHVFGRPDKGDSARYEFVLDVVRPFGRDLLRGMFELERGGERAPFALPDRLARNWELST</sequence>